<feature type="region of interest" description="Disordered" evidence="1">
    <location>
        <begin position="1"/>
        <end position="44"/>
    </location>
</feature>
<sequence length="213" mass="22632">MKTPPRASIVPRIDRRARRAAMSRRTRRGDRQQQPPAHCTTVSDNPIFFVHDGLDDAPGAAVAKPLPLPPSRAHLQPAGSRRAAGSTFVASRHGSGWVLRRVHQQDPFLAAYVACTKSGGGGKVDAAPPKREQKKKNRGRGDAAVQGCGIWSGWTAAGAKYAGAMSCKYGCDVATAQGDDPAASPAPRLHLSRQLVVIPARKRALQPLGRAQG</sequence>
<reference evidence="2" key="5">
    <citation type="journal article" date="2021" name="G3 (Bethesda)">
        <title>Aegilops tauschii genome assembly Aet v5.0 features greater sequence contiguity and improved annotation.</title>
        <authorList>
            <person name="Wang L."/>
            <person name="Zhu T."/>
            <person name="Rodriguez J.C."/>
            <person name="Deal K.R."/>
            <person name="Dubcovsky J."/>
            <person name="McGuire P.E."/>
            <person name="Lux T."/>
            <person name="Spannagl M."/>
            <person name="Mayer K.F.X."/>
            <person name="Baldrich P."/>
            <person name="Meyers B.C."/>
            <person name="Huo N."/>
            <person name="Gu Y.Q."/>
            <person name="Zhou H."/>
            <person name="Devos K.M."/>
            <person name="Bennetzen J.L."/>
            <person name="Unver T."/>
            <person name="Budak H."/>
            <person name="Gulick P.J."/>
            <person name="Galiba G."/>
            <person name="Kalapos B."/>
            <person name="Nelson D.R."/>
            <person name="Li P."/>
            <person name="You F.M."/>
            <person name="Luo M.C."/>
            <person name="Dvorak J."/>
        </authorList>
    </citation>
    <scope>NUCLEOTIDE SEQUENCE [LARGE SCALE GENOMIC DNA]</scope>
    <source>
        <strain evidence="2">cv. AL8/78</strain>
    </source>
</reference>
<organism evidence="2 3">
    <name type="scientific">Aegilops tauschii subsp. strangulata</name>
    <name type="common">Goatgrass</name>
    <dbReference type="NCBI Taxonomy" id="200361"/>
    <lineage>
        <taxon>Eukaryota</taxon>
        <taxon>Viridiplantae</taxon>
        <taxon>Streptophyta</taxon>
        <taxon>Embryophyta</taxon>
        <taxon>Tracheophyta</taxon>
        <taxon>Spermatophyta</taxon>
        <taxon>Magnoliopsida</taxon>
        <taxon>Liliopsida</taxon>
        <taxon>Poales</taxon>
        <taxon>Poaceae</taxon>
        <taxon>BOP clade</taxon>
        <taxon>Pooideae</taxon>
        <taxon>Triticodae</taxon>
        <taxon>Triticeae</taxon>
        <taxon>Triticinae</taxon>
        <taxon>Aegilops</taxon>
    </lineage>
</organism>
<feature type="region of interest" description="Disordered" evidence="1">
    <location>
        <begin position="119"/>
        <end position="142"/>
    </location>
</feature>
<feature type="compositionally biased region" description="Polar residues" evidence="1">
    <location>
        <begin position="32"/>
        <end position="44"/>
    </location>
</feature>
<dbReference type="KEGG" id="ats:109773008"/>
<keyword evidence="3" id="KW-1185">Reference proteome</keyword>
<dbReference type="GeneID" id="109773008"/>
<evidence type="ECO:0000313" key="2">
    <source>
        <dbReference type="EnsemblPlants" id="AET4Gv20125300.1"/>
    </source>
</evidence>
<reference evidence="2" key="4">
    <citation type="submission" date="2019-03" db="UniProtKB">
        <authorList>
            <consortium name="EnsemblPlants"/>
        </authorList>
    </citation>
    <scope>IDENTIFICATION</scope>
</reference>
<accession>A0A453HAB5</accession>
<feature type="compositionally biased region" description="Basic residues" evidence="1">
    <location>
        <begin position="15"/>
        <end position="28"/>
    </location>
</feature>
<proteinExistence type="predicted"/>
<dbReference type="Gramene" id="AET4Gv20125300.1">
    <property type="protein sequence ID" value="AET4Gv20125300.1"/>
    <property type="gene ID" value="AET4Gv20125300"/>
</dbReference>
<reference evidence="2" key="3">
    <citation type="journal article" date="2017" name="Nature">
        <title>Genome sequence of the progenitor of the wheat D genome Aegilops tauschii.</title>
        <authorList>
            <person name="Luo M.C."/>
            <person name="Gu Y.Q."/>
            <person name="Puiu D."/>
            <person name="Wang H."/>
            <person name="Twardziok S.O."/>
            <person name="Deal K.R."/>
            <person name="Huo N."/>
            <person name="Zhu T."/>
            <person name="Wang L."/>
            <person name="Wang Y."/>
            <person name="McGuire P.E."/>
            <person name="Liu S."/>
            <person name="Long H."/>
            <person name="Ramasamy R.K."/>
            <person name="Rodriguez J.C."/>
            <person name="Van S.L."/>
            <person name="Yuan L."/>
            <person name="Wang Z."/>
            <person name="Xia Z."/>
            <person name="Xiao L."/>
            <person name="Anderson O.D."/>
            <person name="Ouyang S."/>
            <person name="Liang Y."/>
            <person name="Zimin A.V."/>
            <person name="Pertea G."/>
            <person name="Qi P."/>
            <person name="Bennetzen J.L."/>
            <person name="Dai X."/>
            <person name="Dawson M.W."/>
            <person name="Muller H.G."/>
            <person name="Kugler K."/>
            <person name="Rivarola-Duarte L."/>
            <person name="Spannagl M."/>
            <person name="Mayer K.F.X."/>
            <person name="Lu F.H."/>
            <person name="Bevan M.W."/>
            <person name="Leroy P."/>
            <person name="Li P."/>
            <person name="You F.M."/>
            <person name="Sun Q."/>
            <person name="Liu Z."/>
            <person name="Lyons E."/>
            <person name="Wicker T."/>
            <person name="Salzberg S.L."/>
            <person name="Devos K.M."/>
            <person name="Dvorak J."/>
        </authorList>
    </citation>
    <scope>NUCLEOTIDE SEQUENCE [LARGE SCALE GENOMIC DNA]</scope>
    <source>
        <strain evidence="2">cv. AL8/78</strain>
    </source>
</reference>
<reference evidence="3" key="2">
    <citation type="journal article" date="2017" name="Nat. Plants">
        <title>The Aegilops tauschii genome reveals multiple impacts of transposons.</title>
        <authorList>
            <person name="Zhao G."/>
            <person name="Zou C."/>
            <person name="Li K."/>
            <person name="Wang K."/>
            <person name="Li T."/>
            <person name="Gao L."/>
            <person name="Zhang X."/>
            <person name="Wang H."/>
            <person name="Yang Z."/>
            <person name="Liu X."/>
            <person name="Jiang W."/>
            <person name="Mao L."/>
            <person name="Kong X."/>
            <person name="Jiao Y."/>
            <person name="Jia J."/>
        </authorList>
    </citation>
    <scope>NUCLEOTIDE SEQUENCE [LARGE SCALE GENOMIC DNA]</scope>
    <source>
        <strain evidence="3">cv. AL8/78</strain>
    </source>
</reference>
<evidence type="ECO:0000256" key="1">
    <source>
        <dbReference type="SAM" id="MobiDB-lite"/>
    </source>
</evidence>
<dbReference type="PANTHER" id="PTHR33696:SF18">
    <property type="entry name" value="EXPRESSED PROTEIN"/>
    <property type="match status" value="1"/>
</dbReference>
<dbReference type="PANTHER" id="PTHR33696">
    <property type="entry name" value="T22J18.15-RELATED"/>
    <property type="match status" value="1"/>
</dbReference>
<dbReference type="EnsemblPlants" id="AET4Gv20125300.1">
    <property type="protein sequence ID" value="AET4Gv20125300.1"/>
    <property type="gene ID" value="AET4Gv20125300"/>
</dbReference>
<dbReference type="OMA" id="FRGCGIW"/>
<protein>
    <submittedName>
        <fullName evidence="2">Uncharacterized protein</fullName>
    </submittedName>
</protein>
<evidence type="ECO:0000313" key="3">
    <source>
        <dbReference type="Proteomes" id="UP000015105"/>
    </source>
</evidence>
<dbReference type="RefSeq" id="XP_020187304.2">
    <property type="nucleotide sequence ID" value="XM_020331715.4"/>
</dbReference>
<name>A0A453HAB5_AEGTS</name>
<dbReference type="Proteomes" id="UP000015105">
    <property type="component" value="Chromosome 4D"/>
</dbReference>
<reference evidence="3" key="1">
    <citation type="journal article" date="2014" name="Science">
        <title>Ancient hybridizations among the ancestral genomes of bread wheat.</title>
        <authorList>
            <consortium name="International Wheat Genome Sequencing Consortium,"/>
            <person name="Marcussen T."/>
            <person name="Sandve S.R."/>
            <person name="Heier L."/>
            <person name="Spannagl M."/>
            <person name="Pfeifer M."/>
            <person name="Jakobsen K.S."/>
            <person name="Wulff B.B."/>
            <person name="Steuernagel B."/>
            <person name="Mayer K.F."/>
            <person name="Olsen O.A."/>
        </authorList>
    </citation>
    <scope>NUCLEOTIDE SEQUENCE [LARGE SCALE GENOMIC DNA]</scope>
    <source>
        <strain evidence="3">cv. AL8/78</strain>
    </source>
</reference>
<dbReference type="AlphaFoldDB" id="A0A453HAB5"/>
<dbReference type="OrthoDB" id="611517at2759"/>